<protein>
    <submittedName>
        <fullName evidence="2">Energy transducer TonB</fullName>
    </submittedName>
</protein>
<organism evidence="2 3">
    <name type="scientific">Aurantiacibacter rhizosphaerae</name>
    <dbReference type="NCBI Taxonomy" id="2691582"/>
    <lineage>
        <taxon>Bacteria</taxon>
        <taxon>Pseudomonadati</taxon>
        <taxon>Pseudomonadota</taxon>
        <taxon>Alphaproteobacteria</taxon>
        <taxon>Sphingomonadales</taxon>
        <taxon>Erythrobacteraceae</taxon>
        <taxon>Aurantiacibacter</taxon>
    </lineage>
</organism>
<gene>
    <name evidence="2" type="ORF">GRF63_14920</name>
</gene>
<dbReference type="AlphaFoldDB" id="A0A844XI13"/>
<proteinExistence type="predicted"/>
<evidence type="ECO:0000313" key="2">
    <source>
        <dbReference type="EMBL" id="MWV29195.1"/>
    </source>
</evidence>
<dbReference type="Proteomes" id="UP000461409">
    <property type="component" value="Unassembled WGS sequence"/>
</dbReference>
<dbReference type="EMBL" id="WUBR01000003">
    <property type="protein sequence ID" value="MWV29195.1"/>
    <property type="molecule type" value="Genomic_DNA"/>
</dbReference>
<sequence length="269" mass="28951">MFADLSREERVGFGLAAVAHVALAAALAYHATREPPAFTVPERIDVNLASEVSLRSTAPDPSAQPAASLAPEVADMPQAAQDPLEVPVTEPVERSVTTPPRRSPERSTPAPAPTPRPTRRAEPTPAPRPTATATQRAQGSRLSEDFLQGTSDASGDRGSPAQTVGPAQQASIAQAIIRQLRPHWQPPSGVDIEQLVTVVRFRLNRDGSLSGSPEVLRTNGVTDGNRTQVSRHQEQAIRAVRLAAPFDLPEQYYSGWRTITSNFDNRLAQ</sequence>
<reference evidence="2 3" key="2">
    <citation type="submission" date="2020-02" db="EMBL/GenBank/DDBJ databases">
        <title>Erythrobacter dongmakensis sp. nov., isolated from a tidal mudflat.</title>
        <authorList>
            <person name="Kim I.S."/>
        </authorList>
    </citation>
    <scope>NUCLEOTIDE SEQUENCE [LARGE SCALE GENOMIC DNA]</scope>
    <source>
        <strain evidence="2 3">GH3-10</strain>
    </source>
</reference>
<keyword evidence="3" id="KW-1185">Reference proteome</keyword>
<accession>A0A844XI13</accession>
<evidence type="ECO:0000313" key="3">
    <source>
        <dbReference type="Proteomes" id="UP000461409"/>
    </source>
</evidence>
<feature type="compositionally biased region" description="Low complexity" evidence="1">
    <location>
        <begin position="129"/>
        <end position="138"/>
    </location>
</feature>
<comment type="caution">
    <text evidence="2">The sequence shown here is derived from an EMBL/GenBank/DDBJ whole genome shotgun (WGS) entry which is preliminary data.</text>
</comment>
<dbReference type="SUPFAM" id="SSF74653">
    <property type="entry name" value="TolA/TonB C-terminal domain"/>
    <property type="match status" value="1"/>
</dbReference>
<name>A0A844XI13_9SPHN</name>
<dbReference type="Gene3D" id="3.30.1150.10">
    <property type="match status" value="1"/>
</dbReference>
<feature type="region of interest" description="Disordered" evidence="1">
    <location>
        <begin position="82"/>
        <end position="170"/>
    </location>
</feature>
<reference evidence="2 3" key="1">
    <citation type="submission" date="2019-12" db="EMBL/GenBank/DDBJ databases">
        <authorList>
            <person name="Lee S.D."/>
        </authorList>
    </citation>
    <scope>NUCLEOTIDE SEQUENCE [LARGE SCALE GENOMIC DNA]</scope>
    <source>
        <strain evidence="2 3">GH3-10</strain>
    </source>
</reference>
<evidence type="ECO:0000256" key="1">
    <source>
        <dbReference type="SAM" id="MobiDB-lite"/>
    </source>
</evidence>